<evidence type="ECO:0000259" key="12">
    <source>
        <dbReference type="Pfam" id="PF01370"/>
    </source>
</evidence>
<dbReference type="PANTHER" id="PTHR43725">
    <property type="entry name" value="UDP-GLUCOSE 4-EPIMERASE"/>
    <property type="match status" value="1"/>
</dbReference>
<evidence type="ECO:0000256" key="7">
    <source>
        <dbReference type="ARBA" id="ARBA00023027"/>
    </source>
</evidence>
<dbReference type="OrthoDB" id="244102at2"/>
<evidence type="ECO:0000256" key="5">
    <source>
        <dbReference type="ARBA" id="ARBA00013189"/>
    </source>
</evidence>
<dbReference type="NCBIfam" id="TIGR01179">
    <property type="entry name" value="galE"/>
    <property type="match status" value="1"/>
</dbReference>
<dbReference type="InterPro" id="IPR036291">
    <property type="entry name" value="NAD(P)-bd_dom_sf"/>
</dbReference>
<dbReference type="InterPro" id="IPR005886">
    <property type="entry name" value="UDP_G4E"/>
</dbReference>
<keyword evidence="7 11" id="KW-0520">NAD</keyword>
<comment type="caution">
    <text evidence="13">The sequence shown here is derived from an EMBL/GenBank/DDBJ whole genome shotgun (WGS) entry which is preliminary data.</text>
</comment>
<sequence>MKVLITGGAGYIGSHTNKYFVDKGINTVVLDDLSDGHVESVIAGKFTKGSFGDAELLEKLFAEEKFDAIIHFAAFASVPDSVARPARYYKNNVTNMQTLLDCCVTHGVKYFVFSSSASIFGEPQYTPMDEDHPQKPINPYGMTKLIGEKMLADYERAYGLRYCAFRYFCAAGASQDGLLGEAHNPETHLIPVMVKAVLNNKPFSVFGNDYSTQDGSCIRDFIHVLDLAEAHWLGMKYIMEHDCSDCFNLGSGTGFTVLEMIKALQEVTGKKVPYIIAERREGDPASLVASKEKAKEVLGWQPCNSDIHTILTDAWAWENNRRY</sequence>
<evidence type="ECO:0000256" key="11">
    <source>
        <dbReference type="RuleBase" id="RU366046"/>
    </source>
</evidence>
<keyword evidence="10 11" id="KW-0119">Carbohydrate metabolism</keyword>
<dbReference type="Proteomes" id="UP000054623">
    <property type="component" value="Unassembled WGS sequence"/>
</dbReference>
<evidence type="ECO:0000256" key="8">
    <source>
        <dbReference type="ARBA" id="ARBA00023144"/>
    </source>
</evidence>
<evidence type="ECO:0000313" key="13">
    <source>
        <dbReference type="EMBL" id="KTE93868.1"/>
    </source>
</evidence>
<dbReference type="UniPathway" id="UPA00214"/>
<dbReference type="Pfam" id="PF01370">
    <property type="entry name" value="Epimerase"/>
    <property type="match status" value="1"/>
</dbReference>
<gene>
    <name evidence="13" type="ORF">AT727_02625</name>
</gene>
<dbReference type="Gene3D" id="3.90.25.10">
    <property type="entry name" value="UDP-galactose 4-epimerase, domain 1"/>
    <property type="match status" value="1"/>
</dbReference>
<keyword evidence="9 11" id="KW-0413">Isomerase</keyword>
<dbReference type="EC" id="5.1.3.2" evidence="5 11"/>
<dbReference type="RefSeq" id="WP_058490676.1">
    <property type="nucleotide sequence ID" value="NZ_LOCK01000001.1"/>
</dbReference>
<protein>
    <recommendedName>
        <fullName evidence="6 11">UDP-glucose 4-epimerase</fullName>
        <ecNumber evidence="5 11">5.1.3.2</ecNumber>
    </recommendedName>
</protein>
<dbReference type="Gene3D" id="3.40.50.720">
    <property type="entry name" value="NAD(P)-binding Rossmann-like Domain"/>
    <property type="match status" value="1"/>
</dbReference>
<organism evidence="13 14">
    <name type="scientific">Desulfitobacterium hafniense</name>
    <name type="common">Desulfitobacterium frappieri</name>
    <dbReference type="NCBI Taxonomy" id="49338"/>
    <lineage>
        <taxon>Bacteria</taxon>
        <taxon>Bacillati</taxon>
        <taxon>Bacillota</taxon>
        <taxon>Clostridia</taxon>
        <taxon>Eubacteriales</taxon>
        <taxon>Desulfitobacteriaceae</taxon>
        <taxon>Desulfitobacterium</taxon>
    </lineage>
</organism>
<dbReference type="GO" id="GO:0003978">
    <property type="term" value="F:UDP-glucose 4-epimerase activity"/>
    <property type="evidence" value="ECO:0007669"/>
    <property type="project" value="UniProtKB-UniRule"/>
</dbReference>
<evidence type="ECO:0000256" key="6">
    <source>
        <dbReference type="ARBA" id="ARBA00018569"/>
    </source>
</evidence>
<feature type="domain" description="NAD-dependent epimerase/dehydratase" evidence="12">
    <location>
        <begin position="3"/>
        <end position="250"/>
    </location>
</feature>
<accession>A0A0W1JQA0</accession>
<dbReference type="GO" id="GO:0033499">
    <property type="term" value="P:galactose catabolic process via UDP-galactose, Leloir pathway"/>
    <property type="evidence" value="ECO:0007669"/>
    <property type="project" value="TreeGrafter"/>
</dbReference>
<comment type="similarity">
    <text evidence="4 11">Belongs to the NAD(P)-dependent epimerase/dehydratase family.</text>
</comment>
<dbReference type="EMBL" id="LOCK01000001">
    <property type="protein sequence ID" value="KTE93868.1"/>
    <property type="molecule type" value="Genomic_DNA"/>
</dbReference>
<evidence type="ECO:0000256" key="2">
    <source>
        <dbReference type="ARBA" id="ARBA00001911"/>
    </source>
</evidence>
<evidence type="ECO:0000256" key="4">
    <source>
        <dbReference type="ARBA" id="ARBA00007637"/>
    </source>
</evidence>
<dbReference type="AlphaFoldDB" id="A0A0W1JQA0"/>
<evidence type="ECO:0000313" key="14">
    <source>
        <dbReference type="Proteomes" id="UP000054623"/>
    </source>
</evidence>
<evidence type="ECO:0000256" key="10">
    <source>
        <dbReference type="ARBA" id="ARBA00023277"/>
    </source>
</evidence>
<evidence type="ECO:0000256" key="9">
    <source>
        <dbReference type="ARBA" id="ARBA00023235"/>
    </source>
</evidence>
<dbReference type="SUPFAM" id="SSF51735">
    <property type="entry name" value="NAD(P)-binding Rossmann-fold domains"/>
    <property type="match status" value="1"/>
</dbReference>
<dbReference type="InterPro" id="IPR001509">
    <property type="entry name" value="Epimerase_deHydtase"/>
</dbReference>
<dbReference type="PANTHER" id="PTHR43725:SF53">
    <property type="entry name" value="UDP-ARABINOSE 4-EPIMERASE 1"/>
    <property type="match status" value="1"/>
</dbReference>
<comment type="cofactor">
    <cofactor evidence="2 11">
        <name>NAD(+)</name>
        <dbReference type="ChEBI" id="CHEBI:57540"/>
    </cofactor>
</comment>
<evidence type="ECO:0000256" key="3">
    <source>
        <dbReference type="ARBA" id="ARBA00004947"/>
    </source>
</evidence>
<comment type="pathway">
    <text evidence="3 11">Carbohydrate metabolism; galactose metabolism.</text>
</comment>
<comment type="catalytic activity">
    <reaction evidence="1 11">
        <text>UDP-alpha-D-glucose = UDP-alpha-D-galactose</text>
        <dbReference type="Rhea" id="RHEA:22168"/>
        <dbReference type="ChEBI" id="CHEBI:58885"/>
        <dbReference type="ChEBI" id="CHEBI:66914"/>
        <dbReference type="EC" id="5.1.3.2"/>
    </reaction>
</comment>
<proteinExistence type="inferred from homology"/>
<evidence type="ECO:0000256" key="1">
    <source>
        <dbReference type="ARBA" id="ARBA00000083"/>
    </source>
</evidence>
<keyword evidence="8" id="KW-0299">Galactose metabolism</keyword>
<name>A0A0W1JQA0_DESHA</name>
<dbReference type="CDD" id="cd05247">
    <property type="entry name" value="UDP_G4E_1_SDR_e"/>
    <property type="match status" value="1"/>
</dbReference>
<comment type="subunit">
    <text evidence="11">Homodimer.</text>
</comment>
<reference evidence="13 14" key="1">
    <citation type="submission" date="2015-12" db="EMBL/GenBank/DDBJ databases">
        <title>Draft Genome Sequence of Desulfitobacterium hafniense Strain DH, a Sulfate-reducing Bacterium Isolated from Paddy Soils.</title>
        <authorList>
            <person name="Bao P."/>
            <person name="Zhang X."/>
            <person name="Li G."/>
        </authorList>
    </citation>
    <scope>NUCLEOTIDE SEQUENCE [LARGE SCALE GENOMIC DNA]</scope>
    <source>
        <strain evidence="13 14">DH</strain>
    </source>
</reference>